<keyword evidence="2 7" id="KW-0813">Transport</keyword>
<evidence type="ECO:0000256" key="1">
    <source>
        <dbReference type="ARBA" id="ARBA00004571"/>
    </source>
</evidence>
<dbReference type="InterPro" id="IPR008969">
    <property type="entry name" value="CarboxyPept-like_regulatory"/>
</dbReference>
<dbReference type="Pfam" id="PF07715">
    <property type="entry name" value="Plug"/>
    <property type="match status" value="1"/>
</dbReference>
<dbReference type="Gene3D" id="3.55.50.30">
    <property type="match status" value="1"/>
</dbReference>
<dbReference type="NCBIfam" id="TIGR04057">
    <property type="entry name" value="SusC_RagA_signa"/>
    <property type="match status" value="1"/>
</dbReference>
<dbReference type="RefSeq" id="WP_118260400.1">
    <property type="nucleotide sequence ID" value="NZ_CALBWO010000071.1"/>
</dbReference>
<dbReference type="InterPro" id="IPR036942">
    <property type="entry name" value="Beta-barrel_TonB_sf"/>
</dbReference>
<evidence type="ECO:0000256" key="5">
    <source>
        <dbReference type="ARBA" id="ARBA00023136"/>
    </source>
</evidence>
<dbReference type="SUPFAM" id="SSF49464">
    <property type="entry name" value="Carboxypeptidase regulatory domain-like"/>
    <property type="match status" value="1"/>
</dbReference>
<dbReference type="InterPro" id="IPR023997">
    <property type="entry name" value="TonB-dep_OMP_SusC/RagA_CS"/>
</dbReference>
<evidence type="ECO:0000313" key="9">
    <source>
        <dbReference type="EMBL" id="RGV33757.1"/>
    </source>
</evidence>
<evidence type="ECO:0000256" key="4">
    <source>
        <dbReference type="ARBA" id="ARBA00022692"/>
    </source>
</evidence>
<dbReference type="InterPro" id="IPR012910">
    <property type="entry name" value="Plug_dom"/>
</dbReference>
<protein>
    <submittedName>
        <fullName evidence="9">SusC/RagA family TonB-linked outer membrane protein</fullName>
    </submittedName>
</protein>
<dbReference type="NCBIfam" id="TIGR04056">
    <property type="entry name" value="OMP_RagA_SusC"/>
    <property type="match status" value="1"/>
</dbReference>
<keyword evidence="3 7" id="KW-1134">Transmembrane beta strand</keyword>
<gene>
    <name evidence="9" type="ORF">DWW18_10170</name>
</gene>
<comment type="caution">
    <text evidence="9">The sequence shown here is derived from an EMBL/GenBank/DDBJ whole genome shotgun (WGS) entry which is preliminary data.</text>
</comment>
<dbReference type="PROSITE" id="PS52016">
    <property type="entry name" value="TONB_DEPENDENT_REC_3"/>
    <property type="match status" value="1"/>
</dbReference>
<dbReference type="Pfam" id="PF13715">
    <property type="entry name" value="CarbopepD_reg_2"/>
    <property type="match status" value="1"/>
</dbReference>
<keyword evidence="4 7" id="KW-0812">Transmembrane</keyword>
<evidence type="ECO:0000259" key="8">
    <source>
        <dbReference type="SMART" id="SM00965"/>
    </source>
</evidence>
<dbReference type="Gene3D" id="2.170.130.10">
    <property type="entry name" value="TonB-dependent receptor, plug domain"/>
    <property type="match status" value="1"/>
</dbReference>
<dbReference type="GO" id="GO:0009279">
    <property type="term" value="C:cell outer membrane"/>
    <property type="evidence" value="ECO:0007669"/>
    <property type="project" value="UniProtKB-SubCell"/>
</dbReference>
<evidence type="ECO:0000256" key="7">
    <source>
        <dbReference type="PROSITE-ProRule" id="PRU01360"/>
    </source>
</evidence>
<evidence type="ECO:0000256" key="3">
    <source>
        <dbReference type="ARBA" id="ARBA00022452"/>
    </source>
</evidence>
<organism evidence="9 10">
    <name type="scientific">Butyricimonas virosa</name>
    <dbReference type="NCBI Taxonomy" id="544645"/>
    <lineage>
        <taxon>Bacteria</taxon>
        <taxon>Pseudomonadati</taxon>
        <taxon>Bacteroidota</taxon>
        <taxon>Bacteroidia</taxon>
        <taxon>Bacteroidales</taxon>
        <taxon>Odoribacteraceae</taxon>
        <taxon>Butyricimonas</taxon>
    </lineage>
</organism>
<dbReference type="AlphaFoldDB" id="A0A412X0L0"/>
<evidence type="ECO:0000256" key="2">
    <source>
        <dbReference type="ARBA" id="ARBA00022448"/>
    </source>
</evidence>
<name>A0A412X0L0_9BACT</name>
<keyword evidence="5 7" id="KW-0472">Membrane</keyword>
<evidence type="ECO:0000313" key="10">
    <source>
        <dbReference type="Proteomes" id="UP000283589"/>
    </source>
</evidence>
<dbReference type="InterPro" id="IPR037066">
    <property type="entry name" value="Plug_dom_sf"/>
</dbReference>
<dbReference type="Gene3D" id="2.40.170.20">
    <property type="entry name" value="TonB-dependent receptor, beta-barrel domain"/>
    <property type="match status" value="1"/>
</dbReference>
<comment type="subcellular location">
    <subcellularLocation>
        <location evidence="1 7">Cell outer membrane</location>
        <topology evidence="1 7">Multi-pass membrane protein</topology>
    </subcellularLocation>
</comment>
<dbReference type="InterPro" id="IPR011662">
    <property type="entry name" value="Secretin/TonB_short_N"/>
</dbReference>
<feature type="domain" description="Secretin/TonB short N-terminal" evidence="8">
    <location>
        <begin position="64"/>
        <end position="115"/>
    </location>
</feature>
<reference evidence="9 10" key="1">
    <citation type="submission" date="2018-08" db="EMBL/GenBank/DDBJ databases">
        <title>A genome reference for cultivated species of the human gut microbiota.</title>
        <authorList>
            <person name="Zou Y."/>
            <person name="Xue W."/>
            <person name="Luo G."/>
        </authorList>
    </citation>
    <scope>NUCLEOTIDE SEQUENCE [LARGE SCALE GENOMIC DNA]</scope>
    <source>
        <strain evidence="9 10">AF14-49</strain>
    </source>
</reference>
<evidence type="ECO:0000256" key="6">
    <source>
        <dbReference type="ARBA" id="ARBA00023237"/>
    </source>
</evidence>
<sequence>MKKRTRDRHVRSVFLQKILLVVFLMFSFSLSYATTEDSTKLVNFTVKSESLNSALIKFKDLTGVQILFNEELLGDKACKDLNLKNVSVDVALGKILEGSGFVYSKVDGVYMVKRASEQKDAQAKPRVFTGEVVDVNGEPLPGVTVVVKGTTFGGATDVDGKFELSFTLEGEVTLVFSFVGMESQEIVVKDEKPLRVVLKESSESLEEVVVTGVFERRAESFTGSATTVTRKELLKRGNQNLIQSLRNMDPALNISQNLSFGSDPNKLPDMDLRGTSSFPDIKGQYTSNPNLPLFILDGFETTLEKVIDLDINRIESVTLLKDAAAKAIYGSKAANGVMVIETVRVQSGELRVNYIGSLNLEMPDLSSYNLCNAREKLDLEYQLGAYEGITPKQDFEKKQLYYHNLAEVEQGVNTDWLSKPLRNGIGHKHTLNFEVGTSELRVGVDLSYNNIEGVMKGSKRNTIGGGFTVIYQYKKLLFRNQFSFSTTKSEDSPYGEFSEYAKLNSYWRPYNEDGTLRKYLGVGPVLSENVYNPLFNATINTTYKKNYTDYTNNTYLEWNIQPGMKLVGRVGLTNRISGGEEFLPGSHLKFINTAEDDFFKRGSYKQTYGKSFSVSSDINLNYSHNWDKHILFANLGANIRSSNSEEYIHSAVGFPNDKMDNIIFAKQYADNSKPTGSESIDREVGALLAVNYSYDDRYLADFSLRASASSQFGSDNRWGTFWSAGLGWNVHNEAFFKDSGVVRQLRLRASMGYTGSQNFNSYQGMLLYNYFTDDSYLDFIGTYLEGLANSKLKWQQKFDTNYGIDMNLWGRLNVKFDYYRSVTNNLLTDITTPPSLGFTSYKDNLGKLLNTGYEFNVNYLVLTRPEDRMSLNVFVAGTSNKNKIKEISNSLSSLTSSQDKEAAKSNKPFVRFVEGQSLNAIWAVRSKGIDPSSGKEVFVRPDGTLTDTWSALDQVVCGDTEPKLMGNVGFTFEYKGLSVSFTGLYRIGEYMYNQTLVDKVENAQLNYNVDKRAYYDAWMKEGDNVQFKSIGAWNKPTQATSRFVQKLNEFDFSALSIGYDFYRFGFVEKCGLERLQLQFNMNDIGKISSVQIERGTSYPFARYCSFTLNVNF</sequence>
<keyword evidence="6 7" id="KW-0998">Cell outer membrane</keyword>
<proteinExistence type="inferred from homology"/>
<dbReference type="Gene3D" id="2.60.40.1120">
    <property type="entry name" value="Carboxypeptidase-like, regulatory domain"/>
    <property type="match status" value="1"/>
</dbReference>
<dbReference type="InterPro" id="IPR023996">
    <property type="entry name" value="TonB-dep_OMP_SusC/RagA"/>
</dbReference>
<dbReference type="SMART" id="SM00965">
    <property type="entry name" value="STN"/>
    <property type="match status" value="1"/>
</dbReference>
<comment type="similarity">
    <text evidence="7">Belongs to the TonB-dependent receptor family.</text>
</comment>
<dbReference type="InterPro" id="IPR039426">
    <property type="entry name" value="TonB-dep_rcpt-like"/>
</dbReference>
<dbReference type="Proteomes" id="UP000283589">
    <property type="component" value="Unassembled WGS sequence"/>
</dbReference>
<dbReference type="SUPFAM" id="SSF56935">
    <property type="entry name" value="Porins"/>
    <property type="match status" value="1"/>
</dbReference>
<dbReference type="STRING" id="1121130.GCA_000519105_01588"/>
<dbReference type="EMBL" id="QRZA01000011">
    <property type="protein sequence ID" value="RGV33757.1"/>
    <property type="molecule type" value="Genomic_DNA"/>
</dbReference>
<accession>A0A412X0L0</accession>